<evidence type="ECO:0000259" key="2">
    <source>
        <dbReference type="Pfam" id="PF11976"/>
    </source>
</evidence>
<name>A0A0D2X449_CAPO3</name>
<dbReference type="InterPro" id="IPR029071">
    <property type="entry name" value="Ubiquitin-like_domsf"/>
</dbReference>
<feature type="region of interest" description="Disordered" evidence="1">
    <location>
        <begin position="347"/>
        <end position="399"/>
    </location>
</feature>
<feature type="compositionally biased region" description="Low complexity" evidence="1">
    <location>
        <begin position="58"/>
        <end position="71"/>
    </location>
</feature>
<feature type="region of interest" description="Disordered" evidence="1">
    <location>
        <begin position="187"/>
        <end position="227"/>
    </location>
</feature>
<sequence length="473" mass="51202">MTMDLDDSARASDGASNPNAAATTQQPPTAVVPVQQLRRRRTHHVAVQAPVDILLHPQARAARTSAASSQSITLDLDETGESTQKSSSSTTSSSSQPEPPARRHTIASDVSDGSLVSFMSLPASARQRQSTMMAVDSDDDDSGPNSDPFAVLQRPKGDSHYNKKLYGEFVITQEEAAAAAAAAQLVEESDDYEEPYPTRLQTRTAKRPRMDESPPSDDVSAQTAAALSAARLQRERAQHLLIEAQRSEMAESNEQQASESGPIPDASKVLARVVVVDGTPLHLLLTLDTTARTIQQFCAARLSVDPTHVALSFAQQTVDLNSTMRELNISPRNDLFQCQMAPPSPTTYDATPSLFANNPAFSNSSSSSAPPDLEPFANTTSSSSSSMVTDLPPPLPDTVEEPLSIRFRVRFDEHEVRKFRLKLTDTMSKVYDKIAADRAAAFKILFDGQPVPRNTTPEDLGLEEDDLLDVVSS</sequence>
<feature type="compositionally biased region" description="Low complexity" evidence="1">
    <location>
        <begin position="20"/>
        <end position="36"/>
    </location>
</feature>
<dbReference type="SUPFAM" id="SSF54236">
    <property type="entry name" value="Ubiquitin-like"/>
    <property type="match status" value="2"/>
</dbReference>
<dbReference type="InParanoid" id="A0A0D2X449"/>
<evidence type="ECO:0000313" key="3">
    <source>
        <dbReference type="EMBL" id="KJE95439.1"/>
    </source>
</evidence>
<accession>A0A0D2X449</accession>
<gene>
    <name evidence="3" type="ORF">CAOG_005889</name>
</gene>
<dbReference type="Gene3D" id="3.10.20.90">
    <property type="entry name" value="Phosphatidylinositol 3-kinase Catalytic Subunit, Chain A, domain 1"/>
    <property type="match status" value="2"/>
</dbReference>
<reference evidence="4" key="1">
    <citation type="submission" date="2011-02" db="EMBL/GenBank/DDBJ databases">
        <title>The Genome Sequence of Capsaspora owczarzaki ATCC 30864.</title>
        <authorList>
            <person name="Russ C."/>
            <person name="Cuomo C."/>
            <person name="Burger G."/>
            <person name="Gray M.W."/>
            <person name="Holland P.W.H."/>
            <person name="King N."/>
            <person name="Lang F.B.F."/>
            <person name="Roger A.J."/>
            <person name="Ruiz-Trillo I."/>
            <person name="Young S.K."/>
            <person name="Zeng Q."/>
            <person name="Gargeya S."/>
            <person name="Alvarado L."/>
            <person name="Berlin A."/>
            <person name="Chapman S.B."/>
            <person name="Chen Z."/>
            <person name="Freedman E."/>
            <person name="Gellesch M."/>
            <person name="Goldberg J."/>
            <person name="Griggs A."/>
            <person name="Gujja S."/>
            <person name="Heilman E."/>
            <person name="Heiman D."/>
            <person name="Howarth C."/>
            <person name="Mehta T."/>
            <person name="Neiman D."/>
            <person name="Pearson M."/>
            <person name="Roberts A."/>
            <person name="Saif S."/>
            <person name="Shea T."/>
            <person name="Shenoy N."/>
            <person name="Sisk P."/>
            <person name="Stolte C."/>
            <person name="Sykes S."/>
            <person name="White J."/>
            <person name="Yandava C."/>
            <person name="Haas B."/>
            <person name="Nusbaum C."/>
            <person name="Birren B."/>
        </authorList>
    </citation>
    <scope>NUCLEOTIDE SEQUENCE</scope>
    <source>
        <strain evidence="4">ATCC 30864</strain>
    </source>
</reference>
<dbReference type="Proteomes" id="UP000008743">
    <property type="component" value="Unassembled WGS sequence"/>
</dbReference>
<feature type="compositionally biased region" description="Acidic residues" evidence="1">
    <location>
        <begin position="460"/>
        <end position="473"/>
    </location>
</feature>
<dbReference type="EMBL" id="KE346369">
    <property type="protein sequence ID" value="KJE95439.1"/>
    <property type="molecule type" value="Genomic_DNA"/>
</dbReference>
<feature type="region of interest" description="Disordered" evidence="1">
    <location>
        <begin position="124"/>
        <end position="158"/>
    </location>
</feature>
<feature type="region of interest" description="Disordered" evidence="1">
    <location>
        <begin position="450"/>
        <end position="473"/>
    </location>
</feature>
<evidence type="ECO:0000313" key="4">
    <source>
        <dbReference type="Proteomes" id="UP000008743"/>
    </source>
</evidence>
<dbReference type="AlphaFoldDB" id="A0A0D2X449"/>
<organism evidence="3 4">
    <name type="scientific">Capsaspora owczarzaki (strain ATCC 30864)</name>
    <dbReference type="NCBI Taxonomy" id="595528"/>
    <lineage>
        <taxon>Eukaryota</taxon>
        <taxon>Filasterea</taxon>
        <taxon>Capsaspora</taxon>
    </lineage>
</organism>
<dbReference type="Pfam" id="PF11976">
    <property type="entry name" value="Rad60-SLD"/>
    <property type="match status" value="1"/>
</dbReference>
<protein>
    <recommendedName>
        <fullName evidence="2">Rad60/SUMO-like domain-containing protein</fullName>
    </recommendedName>
</protein>
<feature type="domain" description="Rad60/SUMO-like" evidence="2">
    <location>
        <begin position="414"/>
        <end position="471"/>
    </location>
</feature>
<dbReference type="RefSeq" id="XP_004345479.2">
    <property type="nucleotide sequence ID" value="XM_004345429.2"/>
</dbReference>
<proteinExistence type="predicted"/>
<dbReference type="InterPro" id="IPR022617">
    <property type="entry name" value="Rad60/SUMO-like_dom"/>
</dbReference>
<feature type="compositionally biased region" description="Low complexity" evidence="1">
    <location>
        <begin position="355"/>
        <end position="371"/>
    </location>
</feature>
<keyword evidence="4" id="KW-1185">Reference proteome</keyword>
<dbReference type="CDD" id="cd01763">
    <property type="entry name" value="Ubl_SUMO_like"/>
    <property type="match status" value="1"/>
</dbReference>
<feature type="region of interest" description="Disordered" evidence="1">
    <location>
        <begin position="1"/>
        <end position="111"/>
    </location>
</feature>
<evidence type="ECO:0000256" key="1">
    <source>
        <dbReference type="SAM" id="MobiDB-lite"/>
    </source>
</evidence>
<feature type="compositionally biased region" description="Low complexity" evidence="1">
    <location>
        <begin position="82"/>
        <end position="96"/>
    </location>
</feature>